<feature type="active site" description="Nucleophile" evidence="9">
    <location>
        <position position="101"/>
    </location>
</feature>
<dbReference type="EMBL" id="JAAOCD010000004">
    <property type="protein sequence ID" value="NHK98712.1"/>
    <property type="molecule type" value="Genomic_DNA"/>
</dbReference>
<reference evidence="12 13" key="1">
    <citation type="submission" date="2020-03" db="EMBL/GenBank/DDBJ databases">
        <title>Rubrivivax benzoatilyticus JA2 (sequenced after 10 years sub-culturing).</title>
        <authorList>
            <person name="Gupta D."/>
            <person name="Chintalapati S."/>
            <person name="Chintalapati V.R."/>
        </authorList>
    </citation>
    <scope>NUCLEOTIDE SEQUENCE [LARGE SCALE GENOMIC DNA]</scope>
    <source>
        <strain evidence="12 13">JA2-Mal</strain>
    </source>
</reference>
<evidence type="ECO:0000256" key="7">
    <source>
        <dbReference type="ARBA" id="ARBA00023157"/>
    </source>
</evidence>
<evidence type="ECO:0000256" key="3">
    <source>
        <dbReference type="ARBA" id="ARBA00022694"/>
    </source>
</evidence>
<dbReference type="Pfam" id="PF03054">
    <property type="entry name" value="tRNA_Me_trans"/>
    <property type="match status" value="1"/>
</dbReference>
<dbReference type="SUPFAM" id="SSF52402">
    <property type="entry name" value="Adenine nucleotide alpha hydrolases-like"/>
    <property type="match status" value="1"/>
</dbReference>
<dbReference type="InterPro" id="IPR004506">
    <property type="entry name" value="MnmA-like"/>
</dbReference>
<organism evidence="12 13">
    <name type="scientific">Rubrivivax benzoatilyticus</name>
    <dbReference type="NCBI Taxonomy" id="316997"/>
    <lineage>
        <taxon>Bacteria</taxon>
        <taxon>Pseudomonadati</taxon>
        <taxon>Pseudomonadota</taxon>
        <taxon>Betaproteobacteria</taxon>
        <taxon>Burkholderiales</taxon>
        <taxon>Sphaerotilaceae</taxon>
        <taxon>Rubrivivax</taxon>
    </lineage>
</organism>
<dbReference type="InterPro" id="IPR046885">
    <property type="entry name" value="MnmA-like_C"/>
</dbReference>
<keyword evidence="13" id="KW-1185">Reference proteome</keyword>
<feature type="domain" description="tRNA-specific 2-thiouridylase MnmA-like C-terminal" evidence="10">
    <location>
        <begin position="285"/>
        <end position="358"/>
    </location>
</feature>
<comment type="catalytic activity">
    <reaction evidence="8 9">
        <text>S-sulfanyl-L-cysteinyl-[protein] + uridine(34) in tRNA + AH2 + ATP = 2-thiouridine(34) in tRNA + L-cysteinyl-[protein] + A + AMP + diphosphate + H(+)</text>
        <dbReference type="Rhea" id="RHEA:47032"/>
        <dbReference type="Rhea" id="RHEA-COMP:10131"/>
        <dbReference type="Rhea" id="RHEA-COMP:11726"/>
        <dbReference type="Rhea" id="RHEA-COMP:11727"/>
        <dbReference type="Rhea" id="RHEA-COMP:11728"/>
        <dbReference type="ChEBI" id="CHEBI:13193"/>
        <dbReference type="ChEBI" id="CHEBI:15378"/>
        <dbReference type="ChEBI" id="CHEBI:17499"/>
        <dbReference type="ChEBI" id="CHEBI:29950"/>
        <dbReference type="ChEBI" id="CHEBI:30616"/>
        <dbReference type="ChEBI" id="CHEBI:33019"/>
        <dbReference type="ChEBI" id="CHEBI:61963"/>
        <dbReference type="ChEBI" id="CHEBI:65315"/>
        <dbReference type="ChEBI" id="CHEBI:87170"/>
        <dbReference type="ChEBI" id="CHEBI:456215"/>
        <dbReference type="EC" id="2.8.1.13"/>
    </reaction>
</comment>
<dbReference type="Proteomes" id="UP000802098">
    <property type="component" value="Unassembled WGS sequence"/>
</dbReference>
<evidence type="ECO:0000259" key="10">
    <source>
        <dbReference type="Pfam" id="PF20258"/>
    </source>
</evidence>
<evidence type="ECO:0000259" key="11">
    <source>
        <dbReference type="Pfam" id="PF20259"/>
    </source>
</evidence>
<feature type="region of interest" description="Interaction with tRNA" evidence="9">
    <location>
        <begin position="310"/>
        <end position="311"/>
    </location>
</feature>
<dbReference type="HAMAP" id="MF_00144">
    <property type="entry name" value="tRNA_thiouridyl_MnmA"/>
    <property type="match status" value="1"/>
</dbReference>
<gene>
    <name evidence="9 12" type="primary">mnmA</name>
    <name evidence="12" type="ORF">G7087_10025</name>
</gene>
<feature type="region of interest" description="Interaction with target base in tRNA" evidence="9">
    <location>
        <begin position="96"/>
        <end position="98"/>
    </location>
</feature>
<dbReference type="RefSeq" id="WP_009856740.1">
    <property type="nucleotide sequence ID" value="NZ_JAAOCD010000004.1"/>
</dbReference>
<name>A0ABX0HXZ8_9BURK</name>
<keyword evidence="1 9" id="KW-0820">tRNA-binding</keyword>
<protein>
    <recommendedName>
        <fullName evidence="9">tRNA-specific 2-thiouridylase MnmA</fullName>
        <ecNumber evidence="9">2.8.1.13</ecNumber>
    </recommendedName>
</protein>
<evidence type="ECO:0000256" key="1">
    <source>
        <dbReference type="ARBA" id="ARBA00022555"/>
    </source>
</evidence>
<dbReference type="PANTHER" id="PTHR11933:SF5">
    <property type="entry name" value="MITOCHONDRIAL TRNA-SPECIFIC 2-THIOURIDYLASE 1"/>
    <property type="match status" value="1"/>
</dbReference>
<dbReference type="InterPro" id="IPR023382">
    <property type="entry name" value="MnmA-like_central_sf"/>
</dbReference>
<comment type="caution">
    <text evidence="12">The sequence shown here is derived from an EMBL/GenBank/DDBJ whole genome shotgun (WGS) entry which is preliminary data.</text>
</comment>
<dbReference type="InterPro" id="IPR014729">
    <property type="entry name" value="Rossmann-like_a/b/a_fold"/>
</dbReference>
<evidence type="ECO:0000256" key="4">
    <source>
        <dbReference type="ARBA" id="ARBA00022741"/>
    </source>
</evidence>
<keyword evidence="7" id="KW-1015">Disulfide bond</keyword>
<accession>A0ABX0HXZ8</accession>
<sequence>MQGKRRVVVGLSGGVDSAVSAWLLKQQGYEVVGLFMKNWEDDDDSEYCSSRQDFLDAAAVADVIGIDLEHVNFAAEYKDRVFAEFLREYSAGRTPNPDVLCNAEIKFKAFLDHAMRLGAERIATGHYARVRERDGRFELLKGLDPAKDQSYFLHRLNQAQLARTMFPVGELPKTEVRRIAAEIGLPNAKKKDSTGICFIGERPFREFLNRYLAQAPGDIEDERGRVVGRHVGLSFYTLGQRQGLGIGGLKSGGGEHAPWYVARKELERNVLRVVQGHDHPWLLSRTLAAGDCAWVAGTPPADGALAAKTRYRQADAACTLRRDGEAVVLSFAEPQWAVTPGQSAVVYDGEVCLGGGVIESSEP</sequence>
<proteinExistence type="inferred from homology"/>
<dbReference type="Gene3D" id="3.40.50.620">
    <property type="entry name" value="HUPs"/>
    <property type="match status" value="1"/>
</dbReference>
<feature type="domain" description="tRNA-specific 2-thiouridylase MnmA-like central" evidence="11">
    <location>
        <begin position="206"/>
        <end position="274"/>
    </location>
</feature>
<feature type="binding site" evidence="9">
    <location>
        <position position="125"/>
    </location>
    <ligand>
        <name>ATP</name>
        <dbReference type="ChEBI" id="CHEBI:30616"/>
    </ligand>
</feature>
<evidence type="ECO:0000256" key="5">
    <source>
        <dbReference type="ARBA" id="ARBA00022840"/>
    </source>
</evidence>
<evidence type="ECO:0000256" key="6">
    <source>
        <dbReference type="ARBA" id="ARBA00022884"/>
    </source>
</evidence>
<keyword evidence="9" id="KW-0963">Cytoplasm</keyword>
<dbReference type="Pfam" id="PF20258">
    <property type="entry name" value="tRNA_Me_trans_C"/>
    <property type="match status" value="1"/>
</dbReference>
<dbReference type="GO" id="GO:0103016">
    <property type="term" value="F:tRNA-uridine 2-sulfurtransferase activity"/>
    <property type="evidence" value="ECO:0007669"/>
    <property type="project" value="UniProtKB-EC"/>
</dbReference>
<feature type="binding site" evidence="9">
    <location>
        <position position="36"/>
    </location>
    <ligand>
        <name>ATP</name>
        <dbReference type="ChEBI" id="CHEBI:30616"/>
    </ligand>
</feature>
<keyword evidence="6 9" id="KW-0694">RNA-binding</keyword>
<keyword evidence="5 9" id="KW-0067">ATP-binding</keyword>
<dbReference type="PANTHER" id="PTHR11933">
    <property type="entry name" value="TRNA 5-METHYLAMINOMETHYL-2-THIOURIDYLATE -METHYLTRANSFERASE"/>
    <property type="match status" value="1"/>
</dbReference>
<keyword evidence="4 9" id="KW-0547">Nucleotide-binding</keyword>
<feature type="binding site" evidence="9">
    <location>
        <begin position="10"/>
        <end position="17"/>
    </location>
    <ligand>
        <name>ATP</name>
        <dbReference type="ChEBI" id="CHEBI:30616"/>
    </ligand>
</feature>
<evidence type="ECO:0000256" key="2">
    <source>
        <dbReference type="ARBA" id="ARBA00022679"/>
    </source>
</evidence>
<evidence type="ECO:0000256" key="9">
    <source>
        <dbReference type="HAMAP-Rule" id="MF_00144"/>
    </source>
</evidence>
<comment type="similarity">
    <text evidence="9">Belongs to the MnmA/TRMU family.</text>
</comment>
<evidence type="ECO:0000313" key="13">
    <source>
        <dbReference type="Proteomes" id="UP000802098"/>
    </source>
</evidence>
<dbReference type="Gene3D" id="2.30.30.280">
    <property type="entry name" value="Adenine nucleotide alpha hydrolases-like domains"/>
    <property type="match status" value="1"/>
</dbReference>
<dbReference type="NCBIfam" id="NF001138">
    <property type="entry name" value="PRK00143.1"/>
    <property type="match status" value="1"/>
</dbReference>
<keyword evidence="2 9" id="KW-0808">Transferase</keyword>
<evidence type="ECO:0000313" key="12">
    <source>
        <dbReference type="EMBL" id="NHK98712.1"/>
    </source>
</evidence>
<comment type="subcellular location">
    <subcellularLocation>
        <location evidence="9">Cytoplasm</location>
    </subcellularLocation>
</comment>
<dbReference type="InterPro" id="IPR046884">
    <property type="entry name" value="MnmA-like_central"/>
</dbReference>
<feature type="active site" description="Cysteine persulfide intermediate" evidence="9">
    <location>
        <position position="197"/>
    </location>
</feature>
<dbReference type="Pfam" id="PF20259">
    <property type="entry name" value="tRNA_Me_trans_M"/>
    <property type="match status" value="1"/>
</dbReference>
<dbReference type="Gene3D" id="2.40.30.10">
    <property type="entry name" value="Translation factors"/>
    <property type="match status" value="1"/>
</dbReference>
<feature type="site" description="Interaction with tRNA" evidence="9">
    <location>
        <position position="342"/>
    </location>
</feature>
<dbReference type="CDD" id="cd01998">
    <property type="entry name" value="MnmA_TRMU-like"/>
    <property type="match status" value="1"/>
</dbReference>
<comment type="caution">
    <text evidence="9">Lacks conserved residue(s) required for the propagation of feature annotation.</text>
</comment>
<feature type="site" description="Interaction with tRNA" evidence="9">
    <location>
        <position position="126"/>
    </location>
</feature>
<comment type="function">
    <text evidence="9">Catalyzes the 2-thiolation of uridine at the wobble position (U34) of tRNA, leading to the formation of s(2)U34.</text>
</comment>
<feature type="region of interest" description="Interaction with tRNA" evidence="9">
    <location>
        <begin position="147"/>
        <end position="149"/>
    </location>
</feature>
<keyword evidence="3 9" id="KW-0819">tRNA processing</keyword>
<dbReference type="EC" id="2.8.1.13" evidence="9"/>
<dbReference type="NCBIfam" id="TIGR00420">
    <property type="entry name" value="trmU"/>
    <property type="match status" value="1"/>
</dbReference>
<evidence type="ECO:0000256" key="8">
    <source>
        <dbReference type="ARBA" id="ARBA00051542"/>
    </source>
</evidence>